<evidence type="ECO:0000313" key="2">
    <source>
        <dbReference type="Proteomes" id="UP000672097"/>
    </source>
</evidence>
<dbReference type="InterPro" id="IPR044691">
    <property type="entry name" value="DCC1_Trx"/>
</dbReference>
<sequence length="160" mass="17335">MSMNPAIYPLTLFYDASCPLCAAEMHNLMLRNTAGHLAFVDVSAPEVPSHIDGVSREAMMTEIHARQADGEWVRGVDVFRLAYQAAGLPQVSKVLSWPLLAPMADALYPWVARNRQHMPQVLSGLLFGRALRRAAAQVQARQCAAGACSATPNTSSEQAS</sequence>
<dbReference type="EMBL" id="JAGQDG010000002">
    <property type="protein sequence ID" value="MBQ0935206.1"/>
    <property type="molecule type" value="Genomic_DNA"/>
</dbReference>
<dbReference type="Proteomes" id="UP000672097">
    <property type="component" value="Unassembled WGS sequence"/>
</dbReference>
<proteinExistence type="predicted"/>
<accession>A0ABS5DVQ4</accession>
<gene>
    <name evidence="1" type="ORF">KAK11_07705</name>
</gene>
<evidence type="ECO:0000313" key="1">
    <source>
        <dbReference type="EMBL" id="MBQ0935206.1"/>
    </source>
</evidence>
<dbReference type="PANTHER" id="PTHR34290">
    <property type="entry name" value="SI:CH73-390P7.2"/>
    <property type="match status" value="1"/>
</dbReference>
<name>A0ABS5DVQ4_9BURK</name>
<protein>
    <submittedName>
        <fullName evidence="1">DUF393 domain-containing protein</fullName>
    </submittedName>
</protein>
<dbReference type="InterPro" id="IPR007263">
    <property type="entry name" value="DCC1-like"/>
</dbReference>
<comment type="caution">
    <text evidence="1">The sequence shown here is derived from an EMBL/GenBank/DDBJ whole genome shotgun (WGS) entry which is preliminary data.</text>
</comment>
<keyword evidence="2" id="KW-1185">Reference proteome</keyword>
<dbReference type="PANTHER" id="PTHR34290:SF2">
    <property type="entry name" value="OS04G0668800 PROTEIN"/>
    <property type="match status" value="1"/>
</dbReference>
<reference evidence="1 2" key="1">
    <citation type="submission" date="2021-04" db="EMBL/GenBank/DDBJ databases">
        <title>The genome sequence of type strain Ideonella paludis KCTC 32238.</title>
        <authorList>
            <person name="Liu Y."/>
        </authorList>
    </citation>
    <scope>NUCLEOTIDE SEQUENCE [LARGE SCALE GENOMIC DNA]</scope>
    <source>
        <strain evidence="1 2">KCTC 32238</strain>
    </source>
</reference>
<organism evidence="1 2">
    <name type="scientific">Ideonella paludis</name>
    <dbReference type="NCBI Taxonomy" id="1233411"/>
    <lineage>
        <taxon>Bacteria</taxon>
        <taxon>Pseudomonadati</taxon>
        <taxon>Pseudomonadota</taxon>
        <taxon>Betaproteobacteria</taxon>
        <taxon>Burkholderiales</taxon>
        <taxon>Sphaerotilaceae</taxon>
        <taxon>Ideonella</taxon>
    </lineage>
</organism>
<dbReference type="Pfam" id="PF04134">
    <property type="entry name" value="DCC1-like"/>
    <property type="match status" value="1"/>
</dbReference>